<dbReference type="PANTHER" id="PTHR33233">
    <property type="entry name" value="ENDONUCLEASE/EXONUCLEASE/PHOSPHATASE"/>
    <property type="match status" value="1"/>
</dbReference>
<dbReference type="EMBL" id="BDDD01010616">
    <property type="protein sequence ID" value="GAV92591.1"/>
    <property type="molecule type" value="Genomic_DNA"/>
</dbReference>
<evidence type="ECO:0000313" key="3">
    <source>
        <dbReference type="EMBL" id="GAV92591.1"/>
    </source>
</evidence>
<feature type="domain" description="DUF4283" evidence="2">
    <location>
        <begin position="144"/>
        <end position="223"/>
    </location>
</feature>
<proteinExistence type="predicted"/>
<evidence type="ECO:0000256" key="1">
    <source>
        <dbReference type="SAM" id="MobiDB-lite"/>
    </source>
</evidence>
<reference evidence="4" key="1">
    <citation type="submission" date="2016-04" db="EMBL/GenBank/DDBJ databases">
        <title>Cephalotus genome sequencing.</title>
        <authorList>
            <person name="Fukushima K."/>
            <person name="Hasebe M."/>
            <person name="Fang X."/>
        </authorList>
    </citation>
    <scope>NUCLEOTIDE SEQUENCE [LARGE SCALE GENOMIC DNA]</scope>
    <source>
        <strain evidence="4">cv. St1</strain>
    </source>
</reference>
<gene>
    <name evidence="3" type="ORF">CFOL_v3_35969</name>
</gene>
<organism evidence="3 4">
    <name type="scientific">Cephalotus follicularis</name>
    <name type="common">Albany pitcher plant</name>
    <dbReference type="NCBI Taxonomy" id="3775"/>
    <lineage>
        <taxon>Eukaryota</taxon>
        <taxon>Viridiplantae</taxon>
        <taxon>Streptophyta</taxon>
        <taxon>Embryophyta</taxon>
        <taxon>Tracheophyta</taxon>
        <taxon>Spermatophyta</taxon>
        <taxon>Magnoliopsida</taxon>
        <taxon>eudicotyledons</taxon>
        <taxon>Gunneridae</taxon>
        <taxon>Pentapetalae</taxon>
        <taxon>rosids</taxon>
        <taxon>fabids</taxon>
        <taxon>Oxalidales</taxon>
        <taxon>Cephalotaceae</taxon>
        <taxon>Cephalotus</taxon>
    </lineage>
</organism>
<dbReference type="AlphaFoldDB" id="A0A1Q3DJE7"/>
<feature type="region of interest" description="Disordered" evidence="1">
    <location>
        <begin position="74"/>
        <end position="101"/>
    </location>
</feature>
<dbReference type="InterPro" id="IPR025558">
    <property type="entry name" value="DUF4283"/>
</dbReference>
<dbReference type="InParanoid" id="A0A1Q3DJE7"/>
<evidence type="ECO:0000259" key="2">
    <source>
        <dbReference type="Pfam" id="PF14111"/>
    </source>
</evidence>
<dbReference type="OrthoDB" id="1002078at2759"/>
<dbReference type="Proteomes" id="UP000187406">
    <property type="component" value="Unassembled WGS sequence"/>
</dbReference>
<protein>
    <submittedName>
        <fullName evidence="3">DUF4283 domain-containing protein</fullName>
    </submittedName>
</protein>
<comment type="caution">
    <text evidence="3">The sequence shown here is derived from an EMBL/GenBank/DDBJ whole genome shotgun (WGS) entry which is preliminary data.</text>
</comment>
<evidence type="ECO:0000313" key="4">
    <source>
        <dbReference type="Proteomes" id="UP000187406"/>
    </source>
</evidence>
<name>A0A1Q3DJE7_CEPFO</name>
<dbReference type="Pfam" id="PF14111">
    <property type="entry name" value="DUF4283"/>
    <property type="match status" value="1"/>
</dbReference>
<dbReference type="PANTHER" id="PTHR33233:SF14">
    <property type="entry name" value="ENDONUCLEASE_EXONUCLEASE_PHOSPHATASE"/>
    <property type="match status" value="1"/>
</dbReference>
<sequence length="247" mass="27325">MELKACLAVDEVTKGSEATSARRDNEGSQSELLVQAHEKIPSPVNSLIRTARTKDKASADLALALPGPNSGVPIRGNVTGGVPLKERGESSTVAPIPGGEDKKVRSHLFHPTRRESQKLTYIAPTTVDGESMAVMPEEVLEEGAKEWENALVGYFVGKKIPFRSLHAVLNKKWSEAGKFTIHTAENGIFVFKCESLEVRNWILDNGPWDVWGVHLALRMWERDMPPICSGFTKIPVWVKLLNIPMEY</sequence>
<keyword evidence="4" id="KW-1185">Reference proteome</keyword>
<accession>A0A1Q3DJE7</accession>